<keyword evidence="2" id="KW-0472">Membrane</keyword>
<feature type="transmembrane region" description="Helical" evidence="2">
    <location>
        <begin position="211"/>
        <end position="236"/>
    </location>
</feature>
<dbReference type="STRING" id="933852.A0A0C3B538"/>
<proteinExistence type="predicted"/>
<reference evidence="4 5" key="1">
    <citation type="submission" date="2014-04" db="EMBL/GenBank/DDBJ databases">
        <authorList>
            <consortium name="DOE Joint Genome Institute"/>
            <person name="Kuo A."/>
            <person name="Zuccaro A."/>
            <person name="Kohler A."/>
            <person name="Nagy L.G."/>
            <person name="Floudas D."/>
            <person name="Copeland A."/>
            <person name="Barry K.W."/>
            <person name="Cichocki N."/>
            <person name="Veneault-Fourrey C."/>
            <person name="LaButti K."/>
            <person name="Lindquist E.A."/>
            <person name="Lipzen A."/>
            <person name="Lundell T."/>
            <person name="Morin E."/>
            <person name="Murat C."/>
            <person name="Sun H."/>
            <person name="Tunlid A."/>
            <person name="Henrissat B."/>
            <person name="Grigoriev I.V."/>
            <person name="Hibbett D.S."/>
            <person name="Martin F."/>
            <person name="Nordberg H.P."/>
            <person name="Cantor M.N."/>
            <person name="Hua S.X."/>
        </authorList>
    </citation>
    <scope>NUCLEOTIDE SEQUENCE [LARGE SCALE GENOMIC DNA]</scope>
    <source>
        <strain evidence="4 5">MAFF 305830</strain>
    </source>
</reference>
<feature type="region of interest" description="Disordered" evidence="1">
    <location>
        <begin position="169"/>
        <end position="194"/>
    </location>
</feature>
<evidence type="ECO:0008006" key="6">
    <source>
        <dbReference type="Google" id="ProtNLM"/>
    </source>
</evidence>
<keyword evidence="2" id="KW-0812">Transmembrane</keyword>
<dbReference type="Proteomes" id="UP000054097">
    <property type="component" value="Unassembled WGS sequence"/>
</dbReference>
<gene>
    <name evidence="4" type="ORF">M408DRAFT_330179</name>
</gene>
<accession>A0A0C3B538</accession>
<feature type="compositionally biased region" description="Polar residues" evidence="1">
    <location>
        <begin position="178"/>
        <end position="187"/>
    </location>
</feature>
<feature type="chain" id="PRO_5012791282" description="Protein BIG1" evidence="3">
    <location>
        <begin position="16"/>
        <end position="255"/>
    </location>
</feature>
<protein>
    <recommendedName>
        <fullName evidence="6">Protein BIG1</fullName>
    </recommendedName>
</protein>
<dbReference type="AlphaFoldDB" id="A0A0C3B538"/>
<keyword evidence="5" id="KW-1185">Reference proteome</keyword>
<reference evidence="5" key="2">
    <citation type="submission" date="2015-01" db="EMBL/GenBank/DDBJ databases">
        <title>Evolutionary Origins and Diversification of the Mycorrhizal Mutualists.</title>
        <authorList>
            <consortium name="DOE Joint Genome Institute"/>
            <consortium name="Mycorrhizal Genomics Consortium"/>
            <person name="Kohler A."/>
            <person name="Kuo A."/>
            <person name="Nagy L.G."/>
            <person name="Floudas D."/>
            <person name="Copeland A."/>
            <person name="Barry K.W."/>
            <person name="Cichocki N."/>
            <person name="Veneault-Fourrey C."/>
            <person name="LaButti K."/>
            <person name="Lindquist E.A."/>
            <person name="Lipzen A."/>
            <person name="Lundell T."/>
            <person name="Morin E."/>
            <person name="Murat C."/>
            <person name="Riley R."/>
            <person name="Ohm R."/>
            <person name="Sun H."/>
            <person name="Tunlid A."/>
            <person name="Henrissat B."/>
            <person name="Grigoriev I.V."/>
            <person name="Hibbett D.S."/>
            <person name="Martin F."/>
        </authorList>
    </citation>
    <scope>NUCLEOTIDE SEQUENCE [LARGE SCALE GENOMIC DNA]</scope>
    <source>
        <strain evidence="5">MAFF 305830</strain>
    </source>
</reference>
<evidence type="ECO:0000313" key="4">
    <source>
        <dbReference type="EMBL" id="KIM27299.1"/>
    </source>
</evidence>
<dbReference type="OrthoDB" id="10029326at2759"/>
<name>A0A0C3B538_SERVB</name>
<evidence type="ECO:0000256" key="1">
    <source>
        <dbReference type="SAM" id="MobiDB-lite"/>
    </source>
</evidence>
<keyword evidence="3" id="KW-0732">Signal</keyword>
<organism evidence="4 5">
    <name type="scientific">Serendipita vermifera MAFF 305830</name>
    <dbReference type="NCBI Taxonomy" id="933852"/>
    <lineage>
        <taxon>Eukaryota</taxon>
        <taxon>Fungi</taxon>
        <taxon>Dikarya</taxon>
        <taxon>Basidiomycota</taxon>
        <taxon>Agaricomycotina</taxon>
        <taxon>Agaricomycetes</taxon>
        <taxon>Sebacinales</taxon>
        <taxon>Serendipitaceae</taxon>
        <taxon>Serendipita</taxon>
    </lineage>
</organism>
<feature type="signal peptide" evidence="3">
    <location>
        <begin position="1"/>
        <end position="15"/>
    </location>
</feature>
<sequence>MLALVLFSLVSLSSALSPVPLLGYTSTSFPFLESVQTNDQATAINTIFDHEDICSFDAIILATQEALHATKLKSTYSSVVDRYRSAESGIHLPYLSYSVSPIEQAADLAVRCNSKLLHAPTTEDASFALDVSQKHVITLEFEEIVDPETVDRQLATFMHAFPSHLTLFTGVPGRSRRQSTGAKSSGSIPAPDPTPSAPLAPVSYRVLTPTLIFSFGIVFGLVVPLVYIAISALGGIKSPVSNSSYKGPSADKKNR</sequence>
<evidence type="ECO:0000313" key="5">
    <source>
        <dbReference type="Proteomes" id="UP000054097"/>
    </source>
</evidence>
<dbReference type="HOGENOM" id="CLU_083986_0_0_1"/>
<dbReference type="EMBL" id="KN824300">
    <property type="protein sequence ID" value="KIM27299.1"/>
    <property type="molecule type" value="Genomic_DNA"/>
</dbReference>
<evidence type="ECO:0000256" key="2">
    <source>
        <dbReference type="SAM" id="Phobius"/>
    </source>
</evidence>
<evidence type="ECO:0000256" key="3">
    <source>
        <dbReference type="SAM" id="SignalP"/>
    </source>
</evidence>
<keyword evidence="2" id="KW-1133">Transmembrane helix</keyword>